<dbReference type="EMBL" id="FPKR01000008">
    <property type="protein sequence ID" value="SFZ77054.1"/>
    <property type="molecule type" value="Genomic_DNA"/>
</dbReference>
<gene>
    <name evidence="1" type="ORF">SAMN02745887_02211</name>
</gene>
<evidence type="ECO:0000313" key="1">
    <source>
        <dbReference type="EMBL" id="SFZ77054.1"/>
    </source>
</evidence>
<dbReference type="RefSeq" id="WP_072428723.1">
    <property type="nucleotide sequence ID" value="NZ_FPKR01000008.1"/>
</dbReference>
<dbReference type="STRING" id="1121279.SAMN02745887_02211"/>
<proteinExistence type="predicted"/>
<name>A0A1K2HJX4_9NEIS</name>
<accession>A0A1K2HJX4</accession>
<protein>
    <submittedName>
        <fullName evidence="1">Uncharacterized protein</fullName>
    </submittedName>
</protein>
<reference evidence="1 2" key="1">
    <citation type="submission" date="2016-11" db="EMBL/GenBank/DDBJ databases">
        <authorList>
            <person name="Jaros S."/>
            <person name="Januszkiewicz K."/>
            <person name="Wedrychowicz H."/>
        </authorList>
    </citation>
    <scope>NUCLEOTIDE SEQUENCE [LARGE SCALE GENOMIC DNA]</scope>
    <source>
        <strain evidence="1 2">DSM 18899</strain>
    </source>
</reference>
<dbReference type="OrthoDB" id="9133922at2"/>
<keyword evidence="2" id="KW-1185">Reference proteome</keyword>
<dbReference type="AlphaFoldDB" id="A0A1K2HJX4"/>
<evidence type="ECO:0000313" key="2">
    <source>
        <dbReference type="Proteomes" id="UP000186513"/>
    </source>
</evidence>
<dbReference type="Proteomes" id="UP000186513">
    <property type="component" value="Unassembled WGS sequence"/>
</dbReference>
<organism evidence="1 2">
    <name type="scientific">Chitinimonas taiwanensis DSM 18899</name>
    <dbReference type="NCBI Taxonomy" id="1121279"/>
    <lineage>
        <taxon>Bacteria</taxon>
        <taxon>Pseudomonadati</taxon>
        <taxon>Pseudomonadota</taxon>
        <taxon>Betaproteobacteria</taxon>
        <taxon>Neisseriales</taxon>
        <taxon>Chitinibacteraceae</taxon>
        <taxon>Chitinimonas</taxon>
    </lineage>
</organism>
<sequence length="159" mass="17048">MLRCIVSSILCACSLAGTPPVPPSAPAAPLALDLPYGMQEKVPAQVISPIFRSYVAPQAGPRASLRSDPAELEKELLARQLEQQARLYDSDSGLCLNRAGGDSTGGGVRWSLNDGFGFYVQGRGFKHLQRLLKHNDVSGVCAPGDPSPMCRHMPRQTCD</sequence>